<name>A0A1I5ACS2_9GAMM</name>
<proteinExistence type="predicted"/>
<organism evidence="1 2">
    <name type="scientific">Izhakiella capsodis</name>
    <dbReference type="NCBI Taxonomy" id="1367852"/>
    <lineage>
        <taxon>Bacteria</taxon>
        <taxon>Pseudomonadati</taxon>
        <taxon>Pseudomonadota</taxon>
        <taxon>Gammaproteobacteria</taxon>
        <taxon>Enterobacterales</taxon>
        <taxon>Erwiniaceae</taxon>
        <taxon>Izhakiella</taxon>
    </lineage>
</organism>
<dbReference type="Proteomes" id="UP000242222">
    <property type="component" value="Unassembled WGS sequence"/>
</dbReference>
<accession>A0A1I5ACS2</accession>
<gene>
    <name evidence="1" type="ORF">SAMN05216516_111102</name>
</gene>
<dbReference type="STRING" id="1367852.SAMN05216516_111102"/>
<keyword evidence="2" id="KW-1185">Reference proteome</keyword>
<protein>
    <submittedName>
        <fullName evidence="1">MaoC like domain-containing protein</fullName>
    </submittedName>
</protein>
<dbReference type="OrthoDB" id="9774179at2"/>
<evidence type="ECO:0000313" key="1">
    <source>
        <dbReference type="EMBL" id="SFN60256.1"/>
    </source>
</evidence>
<sequence length="37" mass="4463">MNRKFNHDDIEKWAFFSGDYNKVHFDESVAIKMDLTI</sequence>
<reference evidence="2" key="1">
    <citation type="submission" date="2016-10" db="EMBL/GenBank/DDBJ databases">
        <authorList>
            <person name="Varghese N."/>
            <person name="Submissions S."/>
        </authorList>
    </citation>
    <scope>NUCLEOTIDE SEQUENCE [LARGE SCALE GENOMIC DNA]</scope>
    <source>
        <strain evidence="2">N6PO6</strain>
    </source>
</reference>
<dbReference type="AlphaFoldDB" id="A0A1I5ACS2"/>
<dbReference type="EMBL" id="FOVC01000011">
    <property type="protein sequence ID" value="SFN60256.1"/>
    <property type="molecule type" value="Genomic_DNA"/>
</dbReference>
<dbReference type="Gene3D" id="3.10.129.10">
    <property type="entry name" value="Hotdog Thioesterase"/>
    <property type="match status" value="1"/>
</dbReference>
<evidence type="ECO:0000313" key="2">
    <source>
        <dbReference type="Proteomes" id="UP000242222"/>
    </source>
</evidence>